<evidence type="ECO:0000259" key="12">
    <source>
        <dbReference type="SMART" id="SM00382"/>
    </source>
</evidence>
<dbReference type="InterPro" id="IPR005722">
    <property type="entry name" value="ATP_synth_F1_bsu"/>
</dbReference>
<dbReference type="SMART" id="SM00382">
    <property type="entry name" value="AAA"/>
    <property type="match status" value="1"/>
</dbReference>
<sequence length="456" mass="48816">MKTGIITQIIGPIVDVHFKEGVPDLLNALKVKRADGETITLEVAAHTGLDRVRAIAMQDTQGLTRGLEVKDTGAAISVPVGEGSLGRLFNVLGETLDGKGGMGDAPLRAIHQEAPAFTEQSTSTEVFETGIKSVDLLAPFIKGGKVGLFGGAGVGKTVLIQELINNVATKHGGYSVFAGVGERVREGNDLYHEMKESGVLDKTALVFGQMNEVPGARARVGLTGLTMAEALRDEGAGKDVLFFMDNVFRFTQAGQEVSSLLGRVSSAVGYQPTLAEEMGKMQERITSTKKGSITSVQAVYVPADDLTDPAPATTFSHLDSTVVLSRQLASLGIYPAIDPLESNSSALDPKIVGEEHYRVAQGVKQTLQRYKDLQDIIAILGIEELSELDKQTVYRARKIQRFLSQPFSVAEVFTGSPGKYVKLADTVRAFGEILDGKHDDKSESAFYMKGGIDEVA</sequence>
<keyword evidence="4 11" id="KW-0547">Nucleotide-binding</keyword>
<proteinExistence type="inferred from homology"/>
<dbReference type="PANTHER" id="PTHR15184">
    <property type="entry name" value="ATP SYNTHASE"/>
    <property type="match status" value="1"/>
</dbReference>
<dbReference type="FunFam" id="1.10.1140.10:FF:000001">
    <property type="entry name" value="ATP synthase subunit beta"/>
    <property type="match status" value="1"/>
</dbReference>
<keyword evidence="10 11" id="KW-0066">ATP synthesis</keyword>
<dbReference type="SUPFAM" id="SSF52540">
    <property type="entry name" value="P-loop containing nucleoside triphosphate hydrolases"/>
    <property type="match status" value="1"/>
</dbReference>
<dbReference type="InterPro" id="IPR024034">
    <property type="entry name" value="ATPase_F1/V1_b/a_C"/>
</dbReference>
<dbReference type="STRING" id="1798531.A2392_01685"/>
<comment type="caution">
    <text evidence="13">The sequence shown here is derived from an EMBL/GenBank/DDBJ whole genome shotgun (WGS) entry which is preliminary data.</text>
</comment>
<dbReference type="InterPro" id="IPR004100">
    <property type="entry name" value="ATPase_F1/V1/A1_a/bsu_N"/>
</dbReference>
<keyword evidence="7 11" id="KW-0406">Ion transport</keyword>
<keyword evidence="8 11" id="KW-0472">Membrane</keyword>
<evidence type="ECO:0000256" key="4">
    <source>
        <dbReference type="ARBA" id="ARBA00022741"/>
    </source>
</evidence>
<dbReference type="NCBIfam" id="TIGR01039">
    <property type="entry name" value="atpD"/>
    <property type="match status" value="1"/>
</dbReference>
<keyword evidence="5 11" id="KW-0067">ATP-binding</keyword>
<dbReference type="FunFam" id="3.40.50.300:FF:000004">
    <property type="entry name" value="ATP synthase subunit beta"/>
    <property type="match status" value="1"/>
</dbReference>
<dbReference type="SUPFAM" id="SSF50615">
    <property type="entry name" value="N-terminal domain of alpha and beta subunits of F1 ATP synthase"/>
    <property type="match status" value="1"/>
</dbReference>
<keyword evidence="11" id="KW-0375">Hydrogen ion transport</keyword>
<dbReference type="Gene3D" id="2.40.10.170">
    <property type="match status" value="1"/>
</dbReference>
<accession>A0A1F6FJX4</accession>
<comment type="function">
    <text evidence="11">Produces ATP from ADP in the presence of a proton gradient across the membrane. The catalytic sites are hosted primarily by the beta subunits.</text>
</comment>
<dbReference type="InterPro" id="IPR036121">
    <property type="entry name" value="ATPase_F1/V1/A1_a/bsu_N_sf"/>
</dbReference>
<dbReference type="InterPro" id="IPR003593">
    <property type="entry name" value="AAA+_ATPase"/>
</dbReference>
<dbReference type="Pfam" id="PF00006">
    <property type="entry name" value="ATP-synt_ab"/>
    <property type="match status" value="1"/>
</dbReference>
<dbReference type="EMBL" id="MFMS01000002">
    <property type="protein sequence ID" value="OGG86154.1"/>
    <property type="molecule type" value="Genomic_DNA"/>
</dbReference>
<dbReference type="InterPro" id="IPR050053">
    <property type="entry name" value="ATPase_alpha/beta_chains"/>
</dbReference>
<dbReference type="Pfam" id="PF22919">
    <property type="entry name" value="ATP-synt_VA_C"/>
    <property type="match status" value="1"/>
</dbReference>
<evidence type="ECO:0000256" key="1">
    <source>
        <dbReference type="ARBA" id="ARBA00004170"/>
    </source>
</evidence>
<dbReference type="CDD" id="cd18110">
    <property type="entry name" value="ATP-synt_F1_beta_C"/>
    <property type="match status" value="1"/>
</dbReference>
<dbReference type="AlphaFoldDB" id="A0A1F6FJX4"/>
<dbReference type="InterPro" id="IPR027417">
    <property type="entry name" value="P-loop_NTPase"/>
</dbReference>
<comment type="catalytic activity">
    <reaction evidence="11">
        <text>ATP + H2O + 4 H(+)(in) = ADP + phosphate + 5 H(+)(out)</text>
        <dbReference type="Rhea" id="RHEA:57720"/>
        <dbReference type="ChEBI" id="CHEBI:15377"/>
        <dbReference type="ChEBI" id="CHEBI:15378"/>
        <dbReference type="ChEBI" id="CHEBI:30616"/>
        <dbReference type="ChEBI" id="CHEBI:43474"/>
        <dbReference type="ChEBI" id="CHEBI:456216"/>
        <dbReference type="EC" id="7.1.2.2"/>
    </reaction>
</comment>
<dbReference type="PANTHER" id="PTHR15184:SF71">
    <property type="entry name" value="ATP SYNTHASE SUBUNIT BETA, MITOCHONDRIAL"/>
    <property type="match status" value="1"/>
</dbReference>
<dbReference type="Pfam" id="PF02874">
    <property type="entry name" value="ATP-synt_ab_N"/>
    <property type="match status" value="1"/>
</dbReference>
<evidence type="ECO:0000256" key="10">
    <source>
        <dbReference type="ARBA" id="ARBA00023310"/>
    </source>
</evidence>
<gene>
    <name evidence="11" type="primary">atpD</name>
    <name evidence="13" type="ORF">A2392_01685</name>
</gene>
<keyword evidence="6 11" id="KW-1278">Translocase</keyword>
<dbReference type="SUPFAM" id="SSF47917">
    <property type="entry name" value="C-terminal domain of alpha and beta subunits of F1 ATP synthase"/>
    <property type="match status" value="1"/>
</dbReference>
<dbReference type="CDD" id="cd18115">
    <property type="entry name" value="ATP-synt_F1_beta_N"/>
    <property type="match status" value="1"/>
</dbReference>
<keyword evidence="9 11" id="KW-0139">CF(1)</keyword>
<comment type="similarity">
    <text evidence="2 11">Belongs to the ATPase alpha/beta chains family.</text>
</comment>
<dbReference type="InterPro" id="IPR020003">
    <property type="entry name" value="ATPase_a/bsu_AS"/>
</dbReference>
<dbReference type="Gene3D" id="3.40.50.300">
    <property type="entry name" value="P-loop containing nucleotide triphosphate hydrolases"/>
    <property type="match status" value="1"/>
</dbReference>
<evidence type="ECO:0000256" key="5">
    <source>
        <dbReference type="ARBA" id="ARBA00022840"/>
    </source>
</evidence>
<evidence type="ECO:0000256" key="7">
    <source>
        <dbReference type="ARBA" id="ARBA00023065"/>
    </source>
</evidence>
<dbReference type="GO" id="GO:0046933">
    <property type="term" value="F:proton-transporting ATP synthase activity, rotational mechanism"/>
    <property type="evidence" value="ECO:0007669"/>
    <property type="project" value="UniProtKB-UniRule"/>
</dbReference>
<evidence type="ECO:0000256" key="6">
    <source>
        <dbReference type="ARBA" id="ARBA00022967"/>
    </source>
</evidence>
<dbReference type="Gene3D" id="1.10.1140.10">
    <property type="entry name" value="Bovine Mitochondrial F1-atpase, Atp Synthase Beta Chain, Chain D, domain 3"/>
    <property type="match status" value="1"/>
</dbReference>
<keyword evidence="3 11" id="KW-0813">Transport</keyword>
<dbReference type="EC" id="7.1.2.2" evidence="11"/>
<evidence type="ECO:0000313" key="13">
    <source>
        <dbReference type="EMBL" id="OGG86154.1"/>
    </source>
</evidence>
<dbReference type="HAMAP" id="MF_01347">
    <property type="entry name" value="ATP_synth_beta_bact"/>
    <property type="match status" value="1"/>
</dbReference>
<evidence type="ECO:0000256" key="9">
    <source>
        <dbReference type="ARBA" id="ARBA00023196"/>
    </source>
</evidence>
<dbReference type="GO" id="GO:0005886">
    <property type="term" value="C:plasma membrane"/>
    <property type="evidence" value="ECO:0007669"/>
    <property type="project" value="UniProtKB-SubCell"/>
</dbReference>
<dbReference type="PROSITE" id="PS00152">
    <property type="entry name" value="ATPASE_ALPHA_BETA"/>
    <property type="match status" value="1"/>
</dbReference>
<organism evidence="13 14">
    <name type="scientific">Candidatus Kaiserbacteria bacterium RIFOXYB1_FULL_46_14</name>
    <dbReference type="NCBI Taxonomy" id="1798531"/>
    <lineage>
        <taxon>Bacteria</taxon>
        <taxon>Candidatus Kaiseribacteriota</taxon>
    </lineage>
</organism>
<evidence type="ECO:0000256" key="3">
    <source>
        <dbReference type="ARBA" id="ARBA00022448"/>
    </source>
</evidence>
<reference evidence="13 14" key="1">
    <citation type="journal article" date="2016" name="Nat. Commun.">
        <title>Thousands of microbial genomes shed light on interconnected biogeochemical processes in an aquifer system.</title>
        <authorList>
            <person name="Anantharaman K."/>
            <person name="Brown C.T."/>
            <person name="Hug L.A."/>
            <person name="Sharon I."/>
            <person name="Castelle C.J."/>
            <person name="Probst A.J."/>
            <person name="Thomas B.C."/>
            <person name="Singh A."/>
            <person name="Wilkins M.J."/>
            <person name="Karaoz U."/>
            <person name="Brodie E.L."/>
            <person name="Williams K.H."/>
            <person name="Hubbard S.S."/>
            <person name="Banfield J.F."/>
        </authorList>
    </citation>
    <scope>NUCLEOTIDE SEQUENCE [LARGE SCALE GENOMIC DNA]</scope>
</reference>
<dbReference type="GO" id="GO:0045259">
    <property type="term" value="C:proton-transporting ATP synthase complex"/>
    <property type="evidence" value="ECO:0007669"/>
    <property type="project" value="UniProtKB-KW"/>
</dbReference>
<feature type="domain" description="AAA+ ATPase" evidence="12">
    <location>
        <begin position="142"/>
        <end position="328"/>
    </location>
</feature>
<protein>
    <recommendedName>
        <fullName evidence="11">ATP synthase subunit beta</fullName>
        <ecNumber evidence="11">7.1.2.2</ecNumber>
    </recommendedName>
    <alternativeName>
        <fullName evidence="11">ATP synthase F1 sector subunit beta</fullName>
    </alternativeName>
    <alternativeName>
        <fullName evidence="11">F-ATPase subunit beta</fullName>
    </alternativeName>
</protein>
<comment type="subcellular location">
    <subcellularLocation>
        <location evidence="11">Cell membrane</location>
        <topology evidence="11">Peripheral membrane protein</topology>
    </subcellularLocation>
    <subcellularLocation>
        <location evidence="1">Membrane</location>
        <topology evidence="1">Peripheral membrane protein</topology>
    </subcellularLocation>
</comment>
<evidence type="ECO:0000256" key="2">
    <source>
        <dbReference type="ARBA" id="ARBA00008936"/>
    </source>
</evidence>
<feature type="binding site" evidence="11">
    <location>
        <begin position="150"/>
        <end position="157"/>
    </location>
    <ligand>
        <name>ATP</name>
        <dbReference type="ChEBI" id="CHEBI:30616"/>
    </ligand>
</feature>
<dbReference type="InterPro" id="IPR000194">
    <property type="entry name" value="ATPase_F1/V1/A1_a/bsu_nucl-bd"/>
</dbReference>
<dbReference type="GO" id="GO:0005524">
    <property type="term" value="F:ATP binding"/>
    <property type="evidence" value="ECO:0007669"/>
    <property type="project" value="UniProtKB-UniRule"/>
</dbReference>
<evidence type="ECO:0000256" key="11">
    <source>
        <dbReference type="HAMAP-Rule" id="MF_01347"/>
    </source>
</evidence>
<dbReference type="CDD" id="cd01133">
    <property type="entry name" value="F1-ATPase_beta_CD"/>
    <property type="match status" value="1"/>
</dbReference>
<evidence type="ECO:0000256" key="8">
    <source>
        <dbReference type="ARBA" id="ARBA00023136"/>
    </source>
</evidence>
<dbReference type="InterPro" id="IPR055190">
    <property type="entry name" value="ATP-synt_VA_C"/>
</dbReference>
<evidence type="ECO:0000313" key="14">
    <source>
        <dbReference type="Proteomes" id="UP000177395"/>
    </source>
</evidence>
<keyword evidence="11" id="KW-1003">Cell membrane</keyword>
<name>A0A1F6FJX4_9BACT</name>
<dbReference type="Proteomes" id="UP000177395">
    <property type="component" value="Unassembled WGS sequence"/>
</dbReference>